<accession>A0A913ZMV8</accession>
<dbReference type="GO" id="GO:0060070">
    <property type="term" value="P:canonical Wnt signaling pathway"/>
    <property type="evidence" value="ECO:0007669"/>
    <property type="project" value="TreeGrafter"/>
</dbReference>
<dbReference type="AlphaFoldDB" id="A0A913ZMV8"/>
<dbReference type="PROSITE" id="PS50026">
    <property type="entry name" value="EGF_3"/>
    <property type="match status" value="1"/>
</dbReference>
<evidence type="ECO:0000256" key="6">
    <source>
        <dbReference type="PROSITE-ProRule" id="PRU00076"/>
    </source>
</evidence>
<keyword evidence="2" id="KW-0732">Signal</keyword>
<evidence type="ECO:0000256" key="5">
    <source>
        <dbReference type="ARBA" id="ARBA00023180"/>
    </source>
</evidence>
<dbReference type="SUPFAM" id="SSF63825">
    <property type="entry name" value="YWTD domain"/>
    <property type="match status" value="1"/>
</dbReference>
<name>A0A913ZMV8_PATMI</name>
<dbReference type="SUPFAM" id="SSF57196">
    <property type="entry name" value="EGF/Laminin"/>
    <property type="match status" value="1"/>
</dbReference>
<dbReference type="GO" id="GO:0017147">
    <property type="term" value="F:Wnt-protein binding"/>
    <property type="evidence" value="ECO:0007669"/>
    <property type="project" value="TreeGrafter"/>
</dbReference>
<evidence type="ECO:0000256" key="4">
    <source>
        <dbReference type="ARBA" id="ARBA00023157"/>
    </source>
</evidence>
<dbReference type="PROSITE" id="PS00022">
    <property type="entry name" value="EGF_1"/>
    <property type="match status" value="1"/>
</dbReference>
<dbReference type="Gene3D" id="2.10.25.10">
    <property type="entry name" value="Laminin"/>
    <property type="match status" value="1"/>
</dbReference>
<dbReference type="PANTHER" id="PTHR46513:SF13">
    <property type="entry name" value="EGF-LIKE DOMAIN-CONTAINING PROTEIN"/>
    <property type="match status" value="1"/>
</dbReference>
<dbReference type="GO" id="GO:0005509">
    <property type="term" value="F:calcium ion binding"/>
    <property type="evidence" value="ECO:0007669"/>
    <property type="project" value="InterPro"/>
</dbReference>
<comment type="caution">
    <text evidence="6">Lacks conserved residue(s) required for the propagation of feature annotation.</text>
</comment>
<feature type="domain" description="EGF-like" evidence="7">
    <location>
        <begin position="9"/>
        <end position="45"/>
    </location>
</feature>
<keyword evidence="1 6" id="KW-0245">EGF-like domain</keyword>
<dbReference type="Proteomes" id="UP000887568">
    <property type="component" value="Unplaced"/>
</dbReference>
<dbReference type="Gene3D" id="2.120.10.30">
    <property type="entry name" value="TolB, C-terminal domain"/>
    <property type="match status" value="1"/>
</dbReference>
<feature type="disulfide bond" evidence="6">
    <location>
        <begin position="35"/>
        <end position="44"/>
    </location>
</feature>
<dbReference type="PROSITE" id="PS00010">
    <property type="entry name" value="ASX_HYDROXYL"/>
    <property type="match status" value="1"/>
</dbReference>
<evidence type="ECO:0000313" key="8">
    <source>
        <dbReference type="EnsemblMetazoa" id="XP_038052440.1"/>
    </source>
</evidence>
<keyword evidence="4 6" id="KW-1015">Disulfide bond</keyword>
<dbReference type="InterPro" id="IPR050778">
    <property type="entry name" value="Cueball_EGF_LRP_Nidogen"/>
</dbReference>
<dbReference type="GeneID" id="119725152"/>
<dbReference type="PANTHER" id="PTHR46513">
    <property type="entry name" value="VITELLOGENIN RECEPTOR-LIKE PROTEIN-RELATED-RELATED"/>
    <property type="match status" value="1"/>
</dbReference>
<dbReference type="InterPro" id="IPR000742">
    <property type="entry name" value="EGF"/>
</dbReference>
<proteinExistence type="predicted"/>
<dbReference type="SMART" id="SM00179">
    <property type="entry name" value="EGF_CA"/>
    <property type="match status" value="1"/>
</dbReference>
<dbReference type="GO" id="GO:0005886">
    <property type="term" value="C:plasma membrane"/>
    <property type="evidence" value="ECO:0007669"/>
    <property type="project" value="TreeGrafter"/>
</dbReference>
<keyword evidence="3" id="KW-0677">Repeat</keyword>
<dbReference type="InterPro" id="IPR011042">
    <property type="entry name" value="6-blade_b-propeller_TolB-like"/>
</dbReference>
<reference evidence="8" key="1">
    <citation type="submission" date="2022-11" db="UniProtKB">
        <authorList>
            <consortium name="EnsemblMetazoa"/>
        </authorList>
    </citation>
    <scope>IDENTIFICATION</scope>
</reference>
<dbReference type="Pfam" id="PF00008">
    <property type="entry name" value="EGF"/>
    <property type="match status" value="1"/>
</dbReference>
<sequence length="151" mass="16903">MNDYILFLTDDPCESNPCWNEGSCVNSSADFSCICAPGFIGLFCESQSHPLDLVFVTDLIPPGIYVAPTDTFNFTLIPGLDGSHVNIRQPRAINYDPLERMVYWTDYDGTFSTLNRAFLNGSGVEVLFMDLQGKPIWHFVCLCWPSLCLSD</sequence>
<protein>
    <recommendedName>
        <fullName evidence="7">EGF-like domain-containing protein</fullName>
    </recommendedName>
</protein>
<evidence type="ECO:0000256" key="3">
    <source>
        <dbReference type="ARBA" id="ARBA00022737"/>
    </source>
</evidence>
<evidence type="ECO:0000313" key="9">
    <source>
        <dbReference type="Proteomes" id="UP000887568"/>
    </source>
</evidence>
<dbReference type="EnsemblMetazoa" id="XM_038196512.1">
    <property type="protein sequence ID" value="XP_038052440.1"/>
    <property type="gene ID" value="LOC119725152"/>
</dbReference>
<evidence type="ECO:0000256" key="1">
    <source>
        <dbReference type="ARBA" id="ARBA00022536"/>
    </source>
</evidence>
<keyword evidence="9" id="KW-1185">Reference proteome</keyword>
<dbReference type="PROSITE" id="PS01186">
    <property type="entry name" value="EGF_2"/>
    <property type="match status" value="1"/>
</dbReference>
<evidence type="ECO:0000259" key="7">
    <source>
        <dbReference type="PROSITE" id="PS50026"/>
    </source>
</evidence>
<dbReference type="SMART" id="SM00181">
    <property type="entry name" value="EGF"/>
    <property type="match status" value="1"/>
</dbReference>
<dbReference type="CDD" id="cd00054">
    <property type="entry name" value="EGF_CA"/>
    <property type="match status" value="1"/>
</dbReference>
<dbReference type="OrthoDB" id="10041400at2759"/>
<organism evidence="8 9">
    <name type="scientific">Patiria miniata</name>
    <name type="common">Bat star</name>
    <name type="synonym">Asterina miniata</name>
    <dbReference type="NCBI Taxonomy" id="46514"/>
    <lineage>
        <taxon>Eukaryota</taxon>
        <taxon>Metazoa</taxon>
        <taxon>Echinodermata</taxon>
        <taxon>Eleutherozoa</taxon>
        <taxon>Asterozoa</taxon>
        <taxon>Asteroidea</taxon>
        <taxon>Valvatacea</taxon>
        <taxon>Valvatida</taxon>
        <taxon>Asterinidae</taxon>
        <taxon>Patiria</taxon>
    </lineage>
</organism>
<keyword evidence="5" id="KW-0325">Glycoprotein</keyword>
<dbReference type="GO" id="GO:0042813">
    <property type="term" value="F:Wnt receptor activity"/>
    <property type="evidence" value="ECO:0007669"/>
    <property type="project" value="TreeGrafter"/>
</dbReference>
<dbReference type="InterPro" id="IPR001881">
    <property type="entry name" value="EGF-like_Ca-bd_dom"/>
</dbReference>
<dbReference type="RefSeq" id="XP_038052440.1">
    <property type="nucleotide sequence ID" value="XM_038196512.1"/>
</dbReference>
<dbReference type="InterPro" id="IPR000152">
    <property type="entry name" value="EGF-type_Asp/Asn_hydroxyl_site"/>
</dbReference>
<evidence type="ECO:0000256" key="2">
    <source>
        <dbReference type="ARBA" id="ARBA00022729"/>
    </source>
</evidence>
<dbReference type="FunFam" id="2.10.25.10:FF:000434">
    <property type="entry name" value="Predicted protein"/>
    <property type="match status" value="1"/>
</dbReference>